<keyword evidence="3" id="KW-1185">Reference proteome</keyword>
<accession>A0A8S1IX39</accession>
<evidence type="ECO:0000256" key="1">
    <source>
        <dbReference type="SAM" id="MobiDB-lite"/>
    </source>
</evidence>
<dbReference type="AlphaFoldDB" id="A0A8S1IX39"/>
<evidence type="ECO:0000313" key="3">
    <source>
        <dbReference type="Proteomes" id="UP000708148"/>
    </source>
</evidence>
<organism evidence="2 3">
    <name type="scientific">Ostreobium quekettii</name>
    <dbReference type="NCBI Taxonomy" id="121088"/>
    <lineage>
        <taxon>Eukaryota</taxon>
        <taxon>Viridiplantae</taxon>
        <taxon>Chlorophyta</taxon>
        <taxon>core chlorophytes</taxon>
        <taxon>Ulvophyceae</taxon>
        <taxon>TCBD clade</taxon>
        <taxon>Bryopsidales</taxon>
        <taxon>Ostreobineae</taxon>
        <taxon>Ostreobiaceae</taxon>
        <taxon>Ostreobium</taxon>
    </lineage>
</organism>
<reference evidence="2" key="1">
    <citation type="submission" date="2020-12" db="EMBL/GenBank/DDBJ databases">
        <authorList>
            <person name="Iha C."/>
        </authorList>
    </citation>
    <scope>NUCLEOTIDE SEQUENCE</scope>
</reference>
<feature type="region of interest" description="Disordered" evidence="1">
    <location>
        <begin position="1"/>
        <end position="23"/>
    </location>
</feature>
<dbReference type="OrthoDB" id="544074at2759"/>
<evidence type="ECO:0000313" key="2">
    <source>
        <dbReference type="EMBL" id="CAD7699681.1"/>
    </source>
</evidence>
<gene>
    <name evidence="2" type="ORF">OSTQU699_LOCUS5040</name>
</gene>
<comment type="caution">
    <text evidence="2">The sequence shown here is derived from an EMBL/GenBank/DDBJ whole genome shotgun (WGS) entry which is preliminary data.</text>
</comment>
<sequence>MGHAGPPAGVGASGLGQNPTPMLKQPMVGMARMAAPPQTPAARKVVDISMLDRVRAVCCLLGVGDAGAMVNSKPGAMQAAVAAIKSGAAFRWGTNANTVTDSC</sequence>
<dbReference type="Proteomes" id="UP000708148">
    <property type="component" value="Unassembled WGS sequence"/>
</dbReference>
<proteinExistence type="predicted"/>
<name>A0A8S1IX39_9CHLO</name>
<protein>
    <submittedName>
        <fullName evidence="2">Uncharacterized protein</fullName>
    </submittedName>
</protein>
<dbReference type="EMBL" id="CAJHUC010001089">
    <property type="protein sequence ID" value="CAD7699681.1"/>
    <property type="molecule type" value="Genomic_DNA"/>
</dbReference>